<evidence type="ECO:0000313" key="3">
    <source>
        <dbReference type="Proteomes" id="UP000009138"/>
    </source>
</evidence>
<dbReference type="InParanoid" id="I1BM55"/>
<dbReference type="VEuPathDB" id="FungiDB:RO3G_01989"/>
<dbReference type="EMBL" id="CH476732">
    <property type="protein sequence ID" value="EIE77285.1"/>
    <property type="molecule type" value="Genomic_DNA"/>
</dbReference>
<keyword evidence="3" id="KW-1185">Reference proteome</keyword>
<dbReference type="AlphaFoldDB" id="I1BM55"/>
<dbReference type="RefSeq" id="XP_067512681.1">
    <property type="nucleotide sequence ID" value="XM_067656580.1"/>
</dbReference>
<evidence type="ECO:0000313" key="2">
    <source>
        <dbReference type="EMBL" id="EIE77285.1"/>
    </source>
</evidence>
<organism evidence="2 3">
    <name type="scientific">Rhizopus delemar (strain RA 99-880 / ATCC MYA-4621 / FGSC 9543 / NRRL 43880)</name>
    <name type="common">Mucormycosis agent</name>
    <name type="synonym">Rhizopus arrhizus var. delemar</name>
    <dbReference type="NCBI Taxonomy" id="246409"/>
    <lineage>
        <taxon>Eukaryota</taxon>
        <taxon>Fungi</taxon>
        <taxon>Fungi incertae sedis</taxon>
        <taxon>Mucoromycota</taxon>
        <taxon>Mucoromycotina</taxon>
        <taxon>Mucoromycetes</taxon>
        <taxon>Mucorales</taxon>
        <taxon>Mucorineae</taxon>
        <taxon>Rhizopodaceae</taxon>
        <taxon>Rhizopus</taxon>
    </lineage>
</organism>
<gene>
    <name evidence="2" type="ORF">RO3G_01989</name>
</gene>
<feature type="region of interest" description="Disordered" evidence="1">
    <location>
        <begin position="1"/>
        <end position="23"/>
    </location>
</feature>
<accession>I1BM55</accession>
<reference evidence="2 3" key="1">
    <citation type="journal article" date="2009" name="PLoS Genet.">
        <title>Genomic analysis of the basal lineage fungus Rhizopus oryzae reveals a whole-genome duplication.</title>
        <authorList>
            <person name="Ma L.-J."/>
            <person name="Ibrahim A.S."/>
            <person name="Skory C."/>
            <person name="Grabherr M.G."/>
            <person name="Burger G."/>
            <person name="Butler M."/>
            <person name="Elias M."/>
            <person name="Idnurm A."/>
            <person name="Lang B.F."/>
            <person name="Sone T."/>
            <person name="Abe A."/>
            <person name="Calvo S.E."/>
            <person name="Corrochano L.M."/>
            <person name="Engels R."/>
            <person name="Fu J."/>
            <person name="Hansberg W."/>
            <person name="Kim J.-M."/>
            <person name="Kodira C.D."/>
            <person name="Koehrsen M.J."/>
            <person name="Liu B."/>
            <person name="Miranda-Saavedra D."/>
            <person name="O'Leary S."/>
            <person name="Ortiz-Castellanos L."/>
            <person name="Poulter R."/>
            <person name="Rodriguez-Romero J."/>
            <person name="Ruiz-Herrera J."/>
            <person name="Shen Y.-Q."/>
            <person name="Zeng Q."/>
            <person name="Galagan J."/>
            <person name="Birren B.W."/>
            <person name="Cuomo C.A."/>
            <person name="Wickes B.L."/>
        </authorList>
    </citation>
    <scope>NUCLEOTIDE SEQUENCE [LARGE SCALE GENOMIC DNA]</scope>
    <source>
        <strain evidence="3">RA 99-880 / ATCC MYA-4621 / FGSC 9543 / NRRL 43880</strain>
    </source>
</reference>
<evidence type="ECO:0000256" key="1">
    <source>
        <dbReference type="SAM" id="MobiDB-lite"/>
    </source>
</evidence>
<name>I1BM55_RHIO9</name>
<sequence length="67" mass="7663">MGIRTPITLNKRKVEGNAKRARKAASKKSADLKDIVIGHYMRVAPETFDKMKNSFHVFDKDLRCESI</sequence>
<dbReference type="GeneID" id="93608961"/>
<dbReference type="Proteomes" id="UP000009138">
    <property type="component" value="Unassembled WGS sequence"/>
</dbReference>
<proteinExistence type="predicted"/>
<protein>
    <submittedName>
        <fullName evidence="2">Uncharacterized protein</fullName>
    </submittedName>
</protein>